<dbReference type="EMBL" id="AP022608">
    <property type="protein sequence ID" value="BBZ16614.1"/>
    <property type="molecule type" value="Genomic_DNA"/>
</dbReference>
<evidence type="ECO:0000313" key="4">
    <source>
        <dbReference type="Proteomes" id="UP000466187"/>
    </source>
</evidence>
<reference evidence="3 4" key="1">
    <citation type="journal article" date="2019" name="Emerg. Microbes Infect.">
        <title>Comprehensive subspecies identification of 175 nontuberculous mycobacteria species based on 7547 genomic profiles.</title>
        <authorList>
            <person name="Matsumoto Y."/>
            <person name="Kinjo T."/>
            <person name="Motooka D."/>
            <person name="Nabeya D."/>
            <person name="Jung N."/>
            <person name="Uechi K."/>
            <person name="Horii T."/>
            <person name="Iida T."/>
            <person name="Fujita J."/>
            <person name="Nakamura S."/>
        </authorList>
    </citation>
    <scope>NUCLEOTIDE SEQUENCE [LARGE SCALE GENOMIC DNA]</scope>
    <source>
        <strain evidence="3 4">JCM 12688</strain>
    </source>
</reference>
<protein>
    <submittedName>
        <fullName evidence="3">Dienelactone hydrolase</fullName>
    </submittedName>
</protein>
<gene>
    <name evidence="3" type="ORF">MGAD_09490</name>
</gene>
<evidence type="ECO:0000256" key="1">
    <source>
        <dbReference type="ARBA" id="ARBA00008645"/>
    </source>
</evidence>
<name>A0A7I7WGG3_MYCGU</name>
<keyword evidence="3" id="KW-0378">Hydrolase</keyword>
<dbReference type="AlphaFoldDB" id="A0A7I7WGG3"/>
<feature type="domain" description="Dienelactone hydrolase" evidence="2">
    <location>
        <begin position="18"/>
        <end position="245"/>
    </location>
</feature>
<dbReference type="SUPFAM" id="SSF53474">
    <property type="entry name" value="alpha/beta-Hydrolases"/>
    <property type="match status" value="1"/>
</dbReference>
<accession>A0A7I7WGG3</accession>
<sequence>MIVVQEVEYDVDGLTMIAHLAHPDGEGPWPAVLIGHDGVGLEHYQRRRADILAERGYVALALDYHAGRTYFGQPQAMLDRVMPLLADPARMHAIGRAGLDALLAVPGVDTTRLAALGYGAGGRIVLELARTGTPFVAVAVVHPALPAACADDWTDVGATFLLCTGSEDPLCTPEQLTSFASALQEAGRDWYVHVYGGAQHAFWADPMSSADEGTPDHPVATVPGVGHHAAHERRAWRAVLDLFDDAIRQPDGS</sequence>
<dbReference type="GO" id="GO:0016787">
    <property type="term" value="F:hydrolase activity"/>
    <property type="evidence" value="ECO:0007669"/>
    <property type="project" value="UniProtKB-KW"/>
</dbReference>
<organism evidence="3 4">
    <name type="scientific">Mycolicibacterium gadium</name>
    <name type="common">Mycobacterium gadium</name>
    <dbReference type="NCBI Taxonomy" id="1794"/>
    <lineage>
        <taxon>Bacteria</taxon>
        <taxon>Bacillati</taxon>
        <taxon>Actinomycetota</taxon>
        <taxon>Actinomycetes</taxon>
        <taxon>Mycobacteriales</taxon>
        <taxon>Mycobacteriaceae</taxon>
        <taxon>Mycolicibacterium</taxon>
    </lineage>
</organism>
<dbReference type="Gene3D" id="3.40.50.1820">
    <property type="entry name" value="alpha/beta hydrolase"/>
    <property type="match status" value="1"/>
</dbReference>
<dbReference type="InterPro" id="IPR002925">
    <property type="entry name" value="Dienelactn_hydro"/>
</dbReference>
<proteinExistence type="inferred from homology"/>
<dbReference type="InterPro" id="IPR029058">
    <property type="entry name" value="AB_hydrolase_fold"/>
</dbReference>
<dbReference type="KEGG" id="mgad:MGAD_09490"/>
<dbReference type="Proteomes" id="UP000466187">
    <property type="component" value="Chromosome"/>
</dbReference>
<dbReference type="InterPro" id="IPR050261">
    <property type="entry name" value="FrsA_esterase"/>
</dbReference>
<dbReference type="RefSeq" id="WP_163685360.1">
    <property type="nucleotide sequence ID" value="NZ_AP022608.1"/>
</dbReference>
<evidence type="ECO:0000259" key="2">
    <source>
        <dbReference type="Pfam" id="PF01738"/>
    </source>
</evidence>
<comment type="similarity">
    <text evidence="1">Belongs to the AB hydrolase superfamily.</text>
</comment>
<dbReference type="Pfam" id="PF01738">
    <property type="entry name" value="DLH"/>
    <property type="match status" value="1"/>
</dbReference>
<evidence type="ECO:0000313" key="3">
    <source>
        <dbReference type="EMBL" id="BBZ16614.1"/>
    </source>
</evidence>
<dbReference type="PANTHER" id="PTHR22946:SF0">
    <property type="entry name" value="DIENELACTONE HYDROLASE DOMAIN-CONTAINING PROTEIN"/>
    <property type="match status" value="1"/>
</dbReference>
<dbReference type="PANTHER" id="PTHR22946">
    <property type="entry name" value="DIENELACTONE HYDROLASE DOMAIN-CONTAINING PROTEIN-RELATED"/>
    <property type="match status" value="1"/>
</dbReference>